<accession>A0A378QH13</accession>
<evidence type="ECO:0000313" key="2">
    <source>
        <dbReference type="Proteomes" id="UP000254107"/>
    </source>
</evidence>
<keyword evidence="2" id="KW-1185">Reference proteome</keyword>
<dbReference type="Pfam" id="PF20036">
    <property type="entry name" value="Gp13-like"/>
    <property type="match status" value="1"/>
</dbReference>
<organism evidence="1 2">
    <name type="scientific">Moraxella lacunata</name>
    <dbReference type="NCBI Taxonomy" id="477"/>
    <lineage>
        <taxon>Bacteria</taxon>
        <taxon>Pseudomonadati</taxon>
        <taxon>Pseudomonadota</taxon>
        <taxon>Gammaproteobacteria</taxon>
        <taxon>Moraxellales</taxon>
        <taxon>Moraxellaceae</taxon>
        <taxon>Moraxella</taxon>
    </lineage>
</organism>
<evidence type="ECO:0000313" key="1">
    <source>
        <dbReference type="EMBL" id="STY99832.1"/>
    </source>
</evidence>
<sequence length="317" mass="33983">MAFDLVKFNQETHLVMTETIAQQVDKFNAQSNGTIQLIAKPFKGDFDVASSFKAIANLVRHRDVENGQNSISSARLTQHKNVAVKIAAGTPEIIWESAQYTWTMQNPQLAAIKIGEQLGRATVADMLNTAIKCGVSAIKGNTALVEGDGTTALDFASLTKGASRFGDRSQAIGAWVMHSGALTNLQLKALGNNERLFTYENVSVLRDPQGRLFIVTDCPDLVDESTKHNILGLTEGGLIISNQGDFRSAITEKTGTENITNTYQAEWSYGASVKGYAWDMTAGGANPNAGALATPTNWKKIASSDKDTAGVLVVAKA</sequence>
<dbReference type="GeneID" id="302269819"/>
<proteinExistence type="predicted"/>
<protein>
    <recommendedName>
        <fullName evidence="3">Major capsid protein</fullName>
    </recommendedName>
</protein>
<name>A0A378QH13_MORLA</name>
<dbReference type="InterPro" id="IPR045404">
    <property type="entry name" value="Gp13-like"/>
</dbReference>
<dbReference type="AlphaFoldDB" id="A0A378QH13"/>
<dbReference type="RefSeq" id="WP_115247529.1">
    <property type="nucleotide sequence ID" value="NZ_UGQC01000001.1"/>
</dbReference>
<reference evidence="1 2" key="1">
    <citation type="submission" date="2018-06" db="EMBL/GenBank/DDBJ databases">
        <authorList>
            <consortium name="Pathogen Informatics"/>
            <person name="Doyle S."/>
        </authorList>
    </citation>
    <scope>NUCLEOTIDE SEQUENCE [LARGE SCALE GENOMIC DNA]</scope>
    <source>
        <strain evidence="1 2">NCTC7911</strain>
    </source>
</reference>
<gene>
    <name evidence="1" type="ORF">NCTC7911_01212</name>
</gene>
<dbReference type="EMBL" id="UGQC01000001">
    <property type="protein sequence ID" value="STY99832.1"/>
    <property type="molecule type" value="Genomic_DNA"/>
</dbReference>
<evidence type="ECO:0008006" key="3">
    <source>
        <dbReference type="Google" id="ProtNLM"/>
    </source>
</evidence>
<dbReference type="Proteomes" id="UP000254107">
    <property type="component" value="Unassembled WGS sequence"/>
</dbReference>